<name>A0A0D3JBZ8_EMIH1</name>
<reference evidence="2" key="1">
    <citation type="journal article" date="2013" name="Nature">
        <title>Pan genome of the phytoplankton Emiliania underpins its global distribution.</title>
        <authorList>
            <person name="Read B.A."/>
            <person name="Kegel J."/>
            <person name="Klute M.J."/>
            <person name="Kuo A."/>
            <person name="Lefebvre S.C."/>
            <person name="Maumus F."/>
            <person name="Mayer C."/>
            <person name="Miller J."/>
            <person name="Monier A."/>
            <person name="Salamov A."/>
            <person name="Young J."/>
            <person name="Aguilar M."/>
            <person name="Claverie J.M."/>
            <person name="Frickenhaus S."/>
            <person name="Gonzalez K."/>
            <person name="Herman E.K."/>
            <person name="Lin Y.C."/>
            <person name="Napier J."/>
            <person name="Ogata H."/>
            <person name="Sarno A.F."/>
            <person name="Shmutz J."/>
            <person name="Schroeder D."/>
            <person name="de Vargas C."/>
            <person name="Verret F."/>
            <person name="von Dassow P."/>
            <person name="Valentin K."/>
            <person name="Van de Peer Y."/>
            <person name="Wheeler G."/>
            <person name="Dacks J.B."/>
            <person name="Delwiche C.F."/>
            <person name="Dyhrman S.T."/>
            <person name="Glockner G."/>
            <person name="John U."/>
            <person name="Richards T."/>
            <person name="Worden A.Z."/>
            <person name="Zhang X."/>
            <person name="Grigoriev I.V."/>
            <person name="Allen A.E."/>
            <person name="Bidle K."/>
            <person name="Borodovsky M."/>
            <person name="Bowler C."/>
            <person name="Brownlee C."/>
            <person name="Cock J.M."/>
            <person name="Elias M."/>
            <person name="Gladyshev V.N."/>
            <person name="Groth M."/>
            <person name="Guda C."/>
            <person name="Hadaegh A."/>
            <person name="Iglesias-Rodriguez M.D."/>
            <person name="Jenkins J."/>
            <person name="Jones B.M."/>
            <person name="Lawson T."/>
            <person name="Leese F."/>
            <person name="Lindquist E."/>
            <person name="Lobanov A."/>
            <person name="Lomsadze A."/>
            <person name="Malik S.B."/>
            <person name="Marsh M.E."/>
            <person name="Mackinder L."/>
            <person name="Mock T."/>
            <person name="Mueller-Roeber B."/>
            <person name="Pagarete A."/>
            <person name="Parker M."/>
            <person name="Probert I."/>
            <person name="Quesneville H."/>
            <person name="Raines C."/>
            <person name="Rensing S.A."/>
            <person name="Riano-Pachon D.M."/>
            <person name="Richier S."/>
            <person name="Rokitta S."/>
            <person name="Shiraiwa Y."/>
            <person name="Soanes D.M."/>
            <person name="van der Giezen M."/>
            <person name="Wahlund T.M."/>
            <person name="Williams B."/>
            <person name="Wilson W."/>
            <person name="Wolfe G."/>
            <person name="Wurch L.L."/>
        </authorList>
    </citation>
    <scope>NUCLEOTIDE SEQUENCE</scope>
</reference>
<dbReference type="KEGG" id="ehx:EMIHUDRAFT_208145"/>
<dbReference type="AlphaFoldDB" id="A0A0D3JBZ8"/>
<dbReference type="HOGENOM" id="CLU_875594_0_0_1"/>
<sequence length="318" mass="35021">MPYRVALAFHGKLGGWDKATPGATTTDEVFNLSVTCWQENVLQRVAPGVKLTVFLHSWEVRWEGRLRAALRPTRLRIEPQIMFRPPSQLATRSFWYGRRAAVQLARDYEEEHNWAFDLVHTARLDSCACSPLGYGPHLLPPPVELAGPGDVTYVGPKVAGEPRAVTWAGKHGTTFLKGAMSASDFFLMGKSTAIIRMGTWILENLGTERARCPTICSDNHKVVGAAWKHLYNLSTWSVDARVMLSPWLQAATLQTRRAMPMCRGLTDPSAARACALTYGLANAKCSVLGSGRRELQGSSVAALRSYFNITGQAPPVQL</sequence>
<evidence type="ECO:0000313" key="1">
    <source>
        <dbReference type="EnsemblProtists" id="EOD21033"/>
    </source>
</evidence>
<evidence type="ECO:0000313" key="2">
    <source>
        <dbReference type="Proteomes" id="UP000013827"/>
    </source>
</evidence>
<dbReference type="Proteomes" id="UP000013827">
    <property type="component" value="Unassembled WGS sequence"/>
</dbReference>
<dbReference type="PaxDb" id="2903-EOD21033"/>
<dbReference type="EnsemblProtists" id="EOD21033">
    <property type="protein sequence ID" value="EOD21033"/>
    <property type="gene ID" value="EMIHUDRAFT_208145"/>
</dbReference>
<accession>A0A0D3JBZ8</accession>
<reference evidence="1" key="2">
    <citation type="submission" date="2024-10" db="UniProtKB">
        <authorList>
            <consortium name="EnsemblProtists"/>
        </authorList>
    </citation>
    <scope>IDENTIFICATION</scope>
</reference>
<keyword evidence="2" id="KW-1185">Reference proteome</keyword>
<protein>
    <submittedName>
        <fullName evidence="1">Uncharacterized protein</fullName>
    </submittedName>
</protein>
<organism evidence="1 2">
    <name type="scientific">Emiliania huxleyi (strain CCMP1516)</name>
    <dbReference type="NCBI Taxonomy" id="280463"/>
    <lineage>
        <taxon>Eukaryota</taxon>
        <taxon>Haptista</taxon>
        <taxon>Haptophyta</taxon>
        <taxon>Prymnesiophyceae</taxon>
        <taxon>Isochrysidales</taxon>
        <taxon>Noelaerhabdaceae</taxon>
        <taxon>Emiliania</taxon>
    </lineage>
</organism>
<proteinExistence type="predicted"/>
<dbReference type="GeneID" id="17266580"/>
<dbReference type="RefSeq" id="XP_005773462.1">
    <property type="nucleotide sequence ID" value="XM_005773405.1"/>
</dbReference>